<keyword evidence="4" id="KW-0238">DNA-binding</keyword>
<dbReference type="GO" id="GO:0003700">
    <property type="term" value="F:DNA-binding transcription factor activity"/>
    <property type="evidence" value="ECO:0007669"/>
    <property type="project" value="InterPro"/>
</dbReference>
<keyword evidence="1" id="KW-0805">Transcription regulation</keyword>
<evidence type="ECO:0000313" key="5">
    <source>
        <dbReference type="Proteomes" id="UP000018162"/>
    </source>
</evidence>
<evidence type="ECO:0000256" key="1">
    <source>
        <dbReference type="ARBA" id="ARBA00023015"/>
    </source>
</evidence>
<dbReference type="GO" id="GO:0043565">
    <property type="term" value="F:sequence-specific DNA binding"/>
    <property type="evidence" value="ECO:0007669"/>
    <property type="project" value="InterPro"/>
</dbReference>
<dbReference type="SUPFAM" id="SSF46689">
    <property type="entry name" value="Homeodomain-like"/>
    <property type="match status" value="1"/>
</dbReference>
<dbReference type="Proteomes" id="UP000018162">
    <property type="component" value="Unassembled WGS sequence"/>
</dbReference>
<evidence type="ECO:0000313" key="4">
    <source>
        <dbReference type="EMBL" id="CDC70643.1"/>
    </source>
</evidence>
<evidence type="ECO:0000259" key="3">
    <source>
        <dbReference type="PROSITE" id="PS01124"/>
    </source>
</evidence>
<dbReference type="EMBL" id="CBFV010000020">
    <property type="protein sequence ID" value="CDC70643.1"/>
    <property type="molecule type" value="Genomic_DNA"/>
</dbReference>
<accession>R6TB58</accession>
<dbReference type="AlphaFoldDB" id="R6TB58"/>
<reference evidence="4" key="1">
    <citation type="submission" date="2012-11" db="EMBL/GenBank/DDBJ databases">
        <title>Dependencies among metagenomic species, viruses, plasmids and units of genetic variation.</title>
        <authorList>
            <person name="Nielsen H.B."/>
            <person name="Almeida M."/>
            <person name="Juncker A.S."/>
            <person name="Rasmussen S."/>
            <person name="Li J."/>
            <person name="Sunagawa S."/>
            <person name="Plichta D."/>
            <person name="Gautier L."/>
            <person name="Le Chatelier E."/>
            <person name="Peletier E."/>
            <person name="Bonde I."/>
            <person name="Nielsen T."/>
            <person name="Manichanh C."/>
            <person name="Arumugam M."/>
            <person name="Batto J."/>
            <person name="Santos M.B.Q.D."/>
            <person name="Blom N."/>
            <person name="Borruel N."/>
            <person name="Burgdorf K.S."/>
            <person name="Boumezbeur F."/>
            <person name="Casellas F."/>
            <person name="Dore J."/>
            <person name="Guarner F."/>
            <person name="Hansen T."/>
            <person name="Hildebrand F."/>
            <person name="Kaas R.S."/>
            <person name="Kennedy S."/>
            <person name="Kristiansen K."/>
            <person name="Kultima J.R."/>
            <person name="Leonard P."/>
            <person name="Levenez F."/>
            <person name="Lund O."/>
            <person name="Moumen B."/>
            <person name="Le Paslier D."/>
            <person name="Pons N."/>
            <person name="Pedersen O."/>
            <person name="Prifti E."/>
            <person name="Qin J."/>
            <person name="Raes J."/>
            <person name="Tap J."/>
            <person name="Tims S."/>
            <person name="Ussery D.W."/>
            <person name="Yamada T."/>
            <person name="MetaHit consortium"/>
            <person name="Renault P."/>
            <person name="Sicheritz-Ponten T."/>
            <person name="Bork P."/>
            <person name="Wang J."/>
            <person name="Brunak S."/>
            <person name="Ehrlich S.D."/>
        </authorList>
    </citation>
    <scope>NUCLEOTIDE SEQUENCE [LARGE SCALE GENOMIC DNA]</scope>
</reference>
<dbReference type="PROSITE" id="PS01124">
    <property type="entry name" value="HTH_ARAC_FAMILY_2"/>
    <property type="match status" value="1"/>
</dbReference>
<organism evidence="4 5">
    <name type="scientific">Agathobacter rectalis CAG:36</name>
    <dbReference type="NCBI Taxonomy" id="1263079"/>
    <lineage>
        <taxon>Bacteria</taxon>
        <taxon>Bacillati</taxon>
        <taxon>Bacillota</taxon>
        <taxon>Clostridia</taxon>
        <taxon>Lachnospirales</taxon>
        <taxon>Lachnospiraceae</taxon>
        <taxon>Agathobacter</taxon>
    </lineage>
</organism>
<comment type="caution">
    <text evidence="4">The sequence shown here is derived from an EMBL/GenBank/DDBJ whole genome shotgun (WGS) entry which is preliminary data.</text>
</comment>
<gene>
    <name evidence="4" type="ORF">BN626_00322</name>
</gene>
<proteinExistence type="predicted"/>
<keyword evidence="2" id="KW-0804">Transcription</keyword>
<dbReference type="Pfam" id="PF00165">
    <property type="entry name" value="HTH_AraC"/>
    <property type="match status" value="1"/>
</dbReference>
<dbReference type="Gene3D" id="1.10.10.60">
    <property type="entry name" value="Homeodomain-like"/>
    <property type="match status" value="1"/>
</dbReference>
<name>R6TB58_9FIRM</name>
<protein>
    <submittedName>
        <fullName evidence="4">Response regulator containing CheY-like receiver domain and AraC-type DNA-binding domain</fullName>
    </submittedName>
</protein>
<evidence type="ECO:0000256" key="2">
    <source>
        <dbReference type="ARBA" id="ARBA00023163"/>
    </source>
</evidence>
<feature type="domain" description="HTH araC/xylS-type" evidence="3">
    <location>
        <begin position="1"/>
        <end position="33"/>
    </location>
</feature>
<dbReference type="InterPro" id="IPR009057">
    <property type="entry name" value="Homeodomain-like_sf"/>
</dbReference>
<sequence length="45" mass="5325">MLTELIGYPADGQYFSKTFRKVCGMTPTEYRENLKKQTYRKFNIG</sequence>
<dbReference type="InterPro" id="IPR018060">
    <property type="entry name" value="HTH_AraC"/>
</dbReference>